<keyword evidence="5 7" id="KW-0472">Membrane</keyword>
<dbReference type="Proteomes" id="UP001153069">
    <property type="component" value="Unassembled WGS sequence"/>
</dbReference>
<reference evidence="9" key="1">
    <citation type="submission" date="2020-06" db="EMBL/GenBank/DDBJ databases">
        <authorList>
            <consortium name="Plant Systems Biology data submission"/>
        </authorList>
    </citation>
    <scope>NUCLEOTIDE SEQUENCE</scope>
    <source>
        <strain evidence="9">D6</strain>
    </source>
</reference>
<dbReference type="GO" id="GO:0008195">
    <property type="term" value="F:phosphatidate phosphatase activity"/>
    <property type="evidence" value="ECO:0007669"/>
    <property type="project" value="TreeGrafter"/>
</dbReference>
<feature type="transmembrane region" description="Helical" evidence="7">
    <location>
        <begin position="179"/>
        <end position="200"/>
    </location>
</feature>
<sequence>MMGKMESSPNSSGGLWKRQASSSLEEGRTNSSSPNNNDADVEASQGDNSSGVSLLSAPDGIVGAEDGETQNLTWFVYGHIGLSFLLLVAGSVIVPVFAAVEKEAWREENIPYQKISSGDVILDQQLNKPLADPPTISSGMLIMTAIVVPLLLVLFVNHFDVLASCRRIQLIKIQQLHELRAGVSALFVSIGLSEAITQTLKLYVRRHRPNFYALCGFDPVSLKCTAKLSRIHEASLSFPSGHSSLSFCGMTFLVYFFLGRVALLAPNTTMALPGGRSIKLYPYKALLGVMAQLLPWSYSVFVATSRIADNWHHPSDILAGTLLGITAATIGYRAFYPSPSTSSGGAKAGIPLSLQ</sequence>
<evidence type="ECO:0000313" key="9">
    <source>
        <dbReference type="EMBL" id="CAB9528138.1"/>
    </source>
</evidence>
<feature type="compositionally biased region" description="Polar residues" evidence="6">
    <location>
        <begin position="7"/>
        <end position="38"/>
    </location>
</feature>
<evidence type="ECO:0000256" key="2">
    <source>
        <dbReference type="ARBA" id="ARBA00008816"/>
    </source>
</evidence>
<dbReference type="EMBL" id="CAICTM010002153">
    <property type="protein sequence ID" value="CAB9528138.1"/>
    <property type="molecule type" value="Genomic_DNA"/>
</dbReference>
<dbReference type="Gene3D" id="1.20.144.10">
    <property type="entry name" value="Phosphatidic acid phosphatase type 2/haloperoxidase"/>
    <property type="match status" value="1"/>
</dbReference>
<feature type="transmembrane region" description="Helical" evidence="7">
    <location>
        <begin position="285"/>
        <end position="305"/>
    </location>
</feature>
<protein>
    <submittedName>
        <fullName evidence="9">Phospholipid phosphatase 5</fullName>
    </submittedName>
</protein>
<dbReference type="Pfam" id="PF01569">
    <property type="entry name" value="PAP2"/>
    <property type="match status" value="1"/>
</dbReference>
<evidence type="ECO:0000259" key="8">
    <source>
        <dbReference type="SMART" id="SM00014"/>
    </source>
</evidence>
<dbReference type="InterPro" id="IPR043216">
    <property type="entry name" value="PAP-like"/>
</dbReference>
<evidence type="ECO:0000256" key="5">
    <source>
        <dbReference type="ARBA" id="ARBA00023136"/>
    </source>
</evidence>
<gene>
    <name evidence="9" type="ORF">SEMRO_2155_G316870.1</name>
</gene>
<keyword evidence="10" id="KW-1185">Reference proteome</keyword>
<dbReference type="GO" id="GO:0046839">
    <property type="term" value="P:phospholipid dephosphorylation"/>
    <property type="evidence" value="ECO:0007669"/>
    <property type="project" value="TreeGrafter"/>
</dbReference>
<proteinExistence type="inferred from homology"/>
<evidence type="ECO:0000256" key="6">
    <source>
        <dbReference type="SAM" id="MobiDB-lite"/>
    </source>
</evidence>
<feature type="region of interest" description="Disordered" evidence="6">
    <location>
        <begin position="1"/>
        <end position="52"/>
    </location>
</feature>
<comment type="caution">
    <text evidence="9">The sequence shown here is derived from an EMBL/GenBank/DDBJ whole genome shotgun (WGS) entry which is preliminary data.</text>
</comment>
<accession>A0A9N8EWN6</accession>
<feature type="transmembrane region" description="Helical" evidence="7">
    <location>
        <begin position="244"/>
        <end position="265"/>
    </location>
</feature>
<dbReference type="PANTHER" id="PTHR10165">
    <property type="entry name" value="LIPID PHOSPHATE PHOSPHATASE"/>
    <property type="match status" value="1"/>
</dbReference>
<evidence type="ECO:0000256" key="3">
    <source>
        <dbReference type="ARBA" id="ARBA00022692"/>
    </source>
</evidence>
<dbReference type="AlphaFoldDB" id="A0A9N8EWN6"/>
<organism evidence="9 10">
    <name type="scientific">Seminavis robusta</name>
    <dbReference type="NCBI Taxonomy" id="568900"/>
    <lineage>
        <taxon>Eukaryota</taxon>
        <taxon>Sar</taxon>
        <taxon>Stramenopiles</taxon>
        <taxon>Ochrophyta</taxon>
        <taxon>Bacillariophyta</taxon>
        <taxon>Bacillariophyceae</taxon>
        <taxon>Bacillariophycidae</taxon>
        <taxon>Naviculales</taxon>
        <taxon>Naviculaceae</taxon>
        <taxon>Seminavis</taxon>
    </lineage>
</organism>
<keyword evidence="4 7" id="KW-1133">Transmembrane helix</keyword>
<dbReference type="SMART" id="SM00014">
    <property type="entry name" value="acidPPc"/>
    <property type="match status" value="1"/>
</dbReference>
<feature type="domain" description="Phosphatidic acid phosphatase type 2/haloperoxidase" evidence="8">
    <location>
        <begin position="181"/>
        <end position="332"/>
    </location>
</feature>
<evidence type="ECO:0000256" key="1">
    <source>
        <dbReference type="ARBA" id="ARBA00004141"/>
    </source>
</evidence>
<dbReference type="GO" id="GO:0006644">
    <property type="term" value="P:phospholipid metabolic process"/>
    <property type="evidence" value="ECO:0007669"/>
    <property type="project" value="InterPro"/>
</dbReference>
<dbReference type="InterPro" id="IPR000326">
    <property type="entry name" value="PAP2/HPO"/>
</dbReference>
<evidence type="ECO:0000313" key="10">
    <source>
        <dbReference type="Proteomes" id="UP001153069"/>
    </source>
</evidence>
<feature type="transmembrane region" description="Helical" evidence="7">
    <location>
        <begin position="317"/>
        <end position="335"/>
    </location>
</feature>
<comment type="subcellular location">
    <subcellularLocation>
        <location evidence="1">Membrane</location>
        <topology evidence="1">Multi-pass membrane protein</topology>
    </subcellularLocation>
</comment>
<name>A0A9N8EWN6_9STRA</name>
<feature type="transmembrane region" description="Helical" evidence="7">
    <location>
        <begin position="136"/>
        <end position="159"/>
    </location>
</feature>
<keyword evidence="3 7" id="KW-0812">Transmembrane</keyword>
<dbReference type="InterPro" id="IPR036938">
    <property type="entry name" value="PAP2/HPO_sf"/>
</dbReference>
<evidence type="ECO:0000256" key="4">
    <source>
        <dbReference type="ARBA" id="ARBA00022989"/>
    </source>
</evidence>
<comment type="similarity">
    <text evidence="2">Belongs to the PA-phosphatase related phosphoesterase family.</text>
</comment>
<dbReference type="OrthoDB" id="10030083at2759"/>
<dbReference type="SUPFAM" id="SSF48317">
    <property type="entry name" value="Acid phosphatase/Vanadium-dependent haloperoxidase"/>
    <property type="match status" value="1"/>
</dbReference>
<evidence type="ECO:0000256" key="7">
    <source>
        <dbReference type="SAM" id="Phobius"/>
    </source>
</evidence>
<dbReference type="PANTHER" id="PTHR10165:SF35">
    <property type="entry name" value="RE23632P"/>
    <property type="match status" value="1"/>
</dbReference>
<feature type="transmembrane region" description="Helical" evidence="7">
    <location>
        <begin position="74"/>
        <end position="98"/>
    </location>
</feature>
<dbReference type="GO" id="GO:0016020">
    <property type="term" value="C:membrane"/>
    <property type="evidence" value="ECO:0007669"/>
    <property type="project" value="UniProtKB-SubCell"/>
</dbReference>